<gene>
    <name evidence="3" type="ORF">AB205_0174140</name>
</gene>
<feature type="non-terminal residue" evidence="3">
    <location>
        <position position="157"/>
    </location>
</feature>
<name>A0A2G9SBD8_AQUCT</name>
<dbReference type="Pfam" id="PF16497">
    <property type="entry name" value="MHC_I_3"/>
    <property type="match status" value="1"/>
</dbReference>
<keyword evidence="4" id="KW-1185">Reference proteome</keyword>
<dbReference type="InterPro" id="IPR011162">
    <property type="entry name" value="MHC_I/II-like_Ag-recog"/>
</dbReference>
<keyword evidence="1" id="KW-0325">Glycoprotein</keyword>
<evidence type="ECO:0000256" key="1">
    <source>
        <dbReference type="ARBA" id="ARBA00023180"/>
    </source>
</evidence>
<protein>
    <recommendedName>
        <fullName evidence="2">MHC class I-like antigen recognition-like domain-containing protein</fullName>
    </recommendedName>
</protein>
<dbReference type="EMBL" id="KV926766">
    <property type="protein sequence ID" value="PIO37404.1"/>
    <property type="molecule type" value="Genomic_DNA"/>
</dbReference>
<reference evidence="4" key="1">
    <citation type="journal article" date="2017" name="Nat. Commun.">
        <title>The North American bullfrog draft genome provides insight into hormonal regulation of long noncoding RNA.</title>
        <authorList>
            <person name="Hammond S.A."/>
            <person name="Warren R.L."/>
            <person name="Vandervalk B.P."/>
            <person name="Kucuk E."/>
            <person name="Khan H."/>
            <person name="Gibb E.A."/>
            <person name="Pandoh P."/>
            <person name="Kirk H."/>
            <person name="Zhao Y."/>
            <person name="Jones M."/>
            <person name="Mungall A.J."/>
            <person name="Coope R."/>
            <person name="Pleasance S."/>
            <person name="Moore R.A."/>
            <person name="Holt R.A."/>
            <person name="Round J.M."/>
            <person name="Ohora S."/>
            <person name="Walle B.V."/>
            <person name="Veldhoen N."/>
            <person name="Helbing C.C."/>
            <person name="Birol I."/>
        </authorList>
    </citation>
    <scope>NUCLEOTIDE SEQUENCE [LARGE SCALE GENOMIC DNA]</scope>
</reference>
<dbReference type="OrthoDB" id="8890485at2759"/>
<sequence length="157" mass="17772">MEVKDIEILAAYNDSRLIVFKQSWSKGNLRNTDWMFFNMYLGSFLYYFQIHIEKISQKLEIKGAFITQCMVTCSSSMNDPAGYAFKVAVEGEDAVHLNVTEGVWVAGDYPHSEAVQNSLQKDKVSLVSIEKMLKNQCHALAITYSITGKEALSRKSK</sequence>
<evidence type="ECO:0000313" key="3">
    <source>
        <dbReference type="EMBL" id="PIO37404.1"/>
    </source>
</evidence>
<dbReference type="Proteomes" id="UP000228934">
    <property type="component" value="Unassembled WGS sequence"/>
</dbReference>
<dbReference type="Gene3D" id="3.30.500.10">
    <property type="entry name" value="MHC class I-like antigen recognition-like"/>
    <property type="match status" value="1"/>
</dbReference>
<evidence type="ECO:0000313" key="4">
    <source>
        <dbReference type="Proteomes" id="UP000228934"/>
    </source>
</evidence>
<dbReference type="InterPro" id="IPR011161">
    <property type="entry name" value="MHC_I-like_Ag-recog"/>
</dbReference>
<accession>A0A2G9SBD8</accession>
<dbReference type="InterPro" id="IPR037055">
    <property type="entry name" value="MHC_I-like_Ag-recog_sf"/>
</dbReference>
<proteinExistence type="predicted"/>
<dbReference type="AlphaFoldDB" id="A0A2G9SBD8"/>
<organism evidence="3 4">
    <name type="scientific">Aquarana catesbeiana</name>
    <name type="common">American bullfrog</name>
    <name type="synonym">Rana catesbeiana</name>
    <dbReference type="NCBI Taxonomy" id="8400"/>
    <lineage>
        <taxon>Eukaryota</taxon>
        <taxon>Metazoa</taxon>
        <taxon>Chordata</taxon>
        <taxon>Craniata</taxon>
        <taxon>Vertebrata</taxon>
        <taxon>Euteleostomi</taxon>
        <taxon>Amphibia</taxon>
        <taxon>Batrachia</taxon>
        <taxon>Anura</taxon>
        <taxon>Neobatrachia</taxon>
        <taxon>Ranoidea</taxon>
        <taxon>Ranidae</taxon>
        <taxon>Aquarana</taxon>
    </lineage>
</organism>
<dbReference type="SUPFAM" id="SSF54452">
    <property type="entry name" value="MHC antigen-recognition domain"/>
    <property type="match status" value="1"/>
</dbReference>
<evidence type="ECO:0000259" key="2">
    <source>
        <dbReference type="Pfam" id="PF16497"/>
    </source>
</evidence>
<feature type="domain" description="MHC class I-like antigen recognition-like" evidence="2">
    <location>
        <begin position="6"/>
        <end position="149"/>
    </location>
</feature>